<gene>
    <name evidence="1" type="ORF">PEGY_LOCUS4315</name>
</gene>
<accession>A0A9W4K875</accession>
<name>A0A9W4K875_9EURO</name>
<dbReference type="AlphaFoldDB" id="A0A9W4K875"/>
<proteinExistence type="predicted"/>
<evidence type="ECO:0000313" key="1">
    <source>
        <dbReference type="EMBL" id="CAG8895984.1"/>
    </source>
</evidence>
<evidence type="ECO:0000313" key="2">
    <source>
        <dbReference type="Proteomes" id="UP001154252"/>
    </source>
</evidence>
<reference evidence="1" key="1">
    <citation type="submission" date="2021-07" db="EMBL/GenBank/DDBJ databases">
        <authorList>
            <person name="Branca A.L. A."/>
        </authorList>
    </citation>
    <scope>NUCLEOTIDE SEQUENCE</scope>
</reference>
<dbReference type="Gene3D" id="3.40.50.720">
    <property type="entry name" value="NAD(P)-binding Rossmann-like Domain"/>
    <property type="match status" value="1"/>
</dbReference>
<dbReference type="Gene3D" id="3.90.180.10">
    <property type="entry name" value="Medium-chain alcohol dehydrogenases, catalytic domain"/>
    <property type="match status" value="1"/>
</dbReference>
<keyword evidence="2" id="KW-1185">Reference proteome</keyword>
<dbReference type="Proteomes" id="UP001154252">
    <property type="component" value="Unassembled WGS sequence"/>
</dbReference>
<organism evidence="1 2">
    <name type="scientific">Penicillium egyptiacum</name>
    <dbReference type="NCBI Taxonomy" id="1303716"/>
    <lineage>
        <taxon>Eukaryota</taxon>
        <taxon>Fungi</taxon>
        <taxon>Dikarya</taxon>
        <taxon>Ascomycota</taxon>
        <taxon>Pezizomycotina</taxon>
        <taxon>Eurotiomycetes</taxon>
        <taxon>Eurotiomycetidae</taxon>
        <taxon>Eurotiales</taxon>
        <taxon>Aspergillaceae</taxon>
        <taxon>Penicillium</taxon>
    </lineage>
</organism>
<protein>
    <submittedName>
        <fullName evidence="1">Uncharacterized protein</fullName>
    </submittedName>
</protein>
<comment type="caution">
    <text evidence="1">The sequence shown here is derived from an EMBL/GenBank/DDBJ whole genome shotgun (WGS) entry which is preliminary data.</text>
</comment>
<sequence>MDLKGRFGRGAVPSDYKWAAQWYALAEKLVEECLLRPDPASVQPGGWEGILEGIEE</sequence>
<dbReference type="EMBL" id="CAJVRC010000853">
    <property type="protein sequence ID" value="CAG8895984.1"/>
    <property type="molecule type" value="Genomic_DNA"/>
</dbReference>